<comment type="caution">
    <text evidence="2">The sequence shown here is derived from an EMBL/GenBank/DDBJ whole genome shotgun (WGS) entry which is preliminary data.</text>
</comment>
<accession>A0AAE1U1J4</accession>
<evidence type="ECO:0000313" key="2">
    <source>
        <dbReference type="EMBL" id="KAK4302885.1"/>
    </source>
</evidence>
<reference evidence="2" key="1">
    <citation type="submission" date="2023-11" db="EMBL/GenBank/DDBJ databases">
        <title>Genome assemblies of two species of porcelain crab, Petrolisthes cinctipes and Petrolisthes manimaculis (Anomura: Porcellanidae).</title>
        <authorList>
            <person name="Angst P."/>
        </authorList>
    </citation>
    <scope>NUCLEOTIDE SEQUENCE</scope>
    <source>
        <strain evidence="2">PB745_02</strain>
        <tissue evidence="2">Gill</tissue>
    </source>
</reference>
<keyword evidence="3" id="KW-1185">Reference proteome</keyword>
<dbReference type="Proteomes" id="UP001292094">
    <property type="component" value="Unassembled WGS sequence"/>
</dbReference>
<evidence type="ECO:0000256" key="1">
    <source>
        <dbReference type="SAM" id="MobiDB-lite"/>
    </source>
</evidence>
<dbReference type="EMBL" id="JAWZYT010002652">
    <property type="protein sequence ID" value="KAK4302885.1"/>
    <property type="molecule type" value="Genomic_DNA"/>
</dbReference>
<evidence type="ECO:0000313" key="3">
    <source>
        <dbReference type="Proteomes" id="UP001292094"/>
    </source>
</evidence>
<organism evidence="2 3">
    <name type="scientific">Petrolisthes manimaculis</name>
    <dbReference type="NCBI Taxonomy" id="1843537"/>
    <lineage>
        <taxon>Eukaryota</taxon>
        <taxon>Metazoa</taxon>
        <taxon>Ecdysozoa</taxon>
        <taxon>Arthropoda</taxon>
        <taxon>Crustacea</taxon>
        <taxon>Multicrustacea</taxon>
        <taxon>Malacostraca</taxon>
        <taxon>Eumalacostraca</taxon>
        <taxon>Eucarida</taxon>
        <taxon>Decapoda</taxon>
        <taxon>Pleocyemata</taxon>
        <taxon>Anomura</taxon>
        <taxon>Galatheoidea</taxon>
        <taxon>Porcellanidae</taxon>
        <taxon>Petrolisthes</taxon>
    </lineage>
</organism>
<name>A0AAE1U1J4_9EUCA</name>
<gene>
    <name evidence="2" type="ORF">Pmani_025065</name>
</gene>
<sequence length="74" mass="8481">MTVALRNDYPGEHIEEDVTLRLLGVNLDSKLTFEFCEAHSFPVCSMCTKDRLTSESENVETLKSEMASEPRHQY</sequence>
<feature type="region of interest" description="Disordered" evidence="1">
    <location>
        <begin position="55"/>
        <end position="74"/>
    </location>
</feature>
<proteinExistence type="predicted"/>
<protein>
    <submittedName>
        <fullName evidence="2">Uncharacterized protein</fullName>
    </submittedName>
</protein>
<dbReference type="AlphaFoldDB" id="A0AAE1U1J4"/>